<gene>
    <name evidence="2" type="primary">AVEN_31845_1</name>
    <name evidence="2" type="ORF">TNCT_251861</name>
</gene>
<proteinExistence type="predicted"/>
<reference evidence="2" key="1">
    <citation type="submission" date="2020-07" db="EMBL/GenBank/DDBJ databases">
        <title>Multicomponent nature underlies the extraordinary mechanical properties of spider dragline silk.</title>
        <authorList>
            <person name="Kono N."/>
            <person name="Nakamura H."/>
            <person name="Mori M."/>
            <person name="Yoshida Y."/>
            <person name="Ohtoshi R."/>
            <person name="Malay A.D."/>
            <person name="Moran D.A.P."/>
            <person name="Tomita M."/>
            <person name="Numata K."/>
            <person name="Arakawa K."/>
        </authorList>
    </citation>
    <scope>NUCLEOTIDE SEQUENCE</scope>
</reference>
<dbReference type="OrthoDB" id="6433170at2759"/>
<name>A0A8X6FTJ5_TRICU</name>
<dbReference type="EMBL" id="BMAO01033345">
    <property type="protein sequence ID" value="GFQ88852.1"/>
    <property type="molecule type" value="Genomic_DNA"/>
</dbReference>
<keyword evidence="3" id="KW-1185">Reference proteome</keyword>
<feature type="transmembrane region" description="Helical" evidence="1">
    <location>
        <begin position="108"/>
        <end position="131"/>
    </location>
</feature>
<keyword evidence="1" id="KW-0472">Membrane</keyword>
<comment type="caution">
    <text evidence="2">The sequence shown here is derived from an EMBL/GenBank/DDBJ whole genome shotgun (WGS) entry which is preliminary data.</text>
</comment>
<evidence type="ECO:0000313" key="2">
    <source>
        <dbReference type="EMBL" id="GFQ88852.1"/>
    </source>
</evidence>
<feature type="transmembrane region" description="Helical" evidence="1">
    <location>
        <begin position="31"/>
        <end position="56"/>
    </location>
</feature>
<evidence type="ECO:0000313" key="3">
    <source>
        <dbReference type="Proteomes" id="UP000887116"/>
    </source>
</evidence>
<feature type="transmembrane region" description="Helical" evidence="1">
    <location>
        <begin position="217"/>
        <end position="236"/>
    </location>
</feature>
<feature type="transmembrane region" description="Helical" evidence="1">
    <location>
        <begin position="6"/>
        <end position="24"/>
    </location>
</feature>
<keyword evidence="1" id="KW-0812">Transmembrane</keyword>
<sequence>MSKYSFSYRIYFSFFWLLIGESLLCQLLRSFIILINSTIFLNLPAVIAVLSGAIYYKFSDFLASLAVEVEELECSKYPKYNSILKLKENYNLLYKSGIEIEKTLSSTAFLLLCSQWVNLFVILVTFVVLDFNSFSTVHIWECIPRVILVPMIIVGVVLCGARVSSQTHRIQIGMQLIHNNLECDFETNWKTIQLVKSIMATNFPKMTAFGVFTIKPALIISILGSVLTYGLLVLSIKKNNV</sequence>
<keyword evidence="1" id="KW-1133">Transmembrane helix</keyword>
<feature type="transmembrane region" description="Helical" evidence="1">
    <location>
        <begin position="143"/>
        <end position="164"/>
    </location>
</feature>
<dbReference type="Proteomes" id="UP000887116">
    <property type="component" value="Unassembled WGS sequence"/>
</dbReference>
<organism evidence="2 3">
    <name type="scientific">Trichonephila clavata</name>
    <name type="common">Joro spider</name>
    <name type="synonym">Nephila clavata</name>
    <dbReference type="NCBI Taxonomy" id="2740835"/>
    <lineage>
        <taxon>Eukaryota</taxon>
        <taxon>Metazoa</taxon>
        <taxon>Ecdysozoa</taxon>
        <taxon>Arthropoda</taxon>
        <taxon>Chelicerata</taxon>
        <taxon>Arachnida</taxon>
        <taxon>Araneae</taxon>
        <taxon>Araneomorphae</taxon>
        <taxon>Entelegynae</taxon>
        <taxon>Araneoidea</taxon>
        <taxon>Nephilidae</taxon>
        <taxon>Trichonephila</taxon>
    </lineage>
</organism>
<evidence type="ECO:0000256" key="1">
    <source>
        <dbReference type="SAM" id="Phobius"/>
    </source>
</evidence>
<protein>
    <submittedName>
        <fullName evidence="2">Uncharacterized protein</fullName>
    </submittedName>
</protein>
<accession>A0A8X6FTJ5</accession>
<dbReference type="AlphaFoldDB" id="A0A8X6FTJ5"/>